<evidence type="ECO:0000313" key="6">
    <source>
        <dbReference type="Proteomes" id="UP000320813"/>
    </source>
</evidence>
<dbReference type="GO" id="GO:0004222">
    <property type="term" value="F:metalloendopeptidase activity"/>
    <property type="evidence" value="ECO:0007669"/>
    <property type="project" value="InterPro"/>
</dbReference>
<dbReference type="InterPro" id="IPR011765">
    <property type="entry name" value="Pept_M16_N"/>
</dbReference>
<dbReference type="GO" id="GO:0006508">
    <property type="term" value="P:proteolysis"/>
    <property type="evidence" value="ECO:0007669"/>
    <property type="project" value="InterPro"/>
</dbReference>
<dbReference type="Pfam" id="PF05193">
    <property type="entry name" value="Peptidase_M16_C"/>
    <property type="match status" value="1"/>
</dbReference>
<comment type="caution">
    <text evidence="5">The sequence shown here is derived from an EMBL/GenBank/DDBJ whole genome shotgun (WGS) entry which is preliminary data.</text>
</comment>
<evidence type="ECO:0000259" key="4">
    <source>
        <dbReference type="Pfam" id="PF05193"/>
    </source>
</evidence>
<reference evidence="5 6" key="1">
    <citation type="submission" date="2019-01" db="EMBL/GenBank/DDBJ databases">
        <title>Insights into ecological role of a new deltaproteobacterial order Candidatus Sinidesulfobacterales (Sva0485) by metagenomics and metatranscriptomics.</title>
        <authorList>
            <person name="Tan S."/>
            <person name="Liu J."/>
            <person name="Fang Y."/>
            <person name="Hedlund B.P."/>
            <person name="Lian Z.H."/>
            <person name="Huang L.Y."/>
            <person name="Li J.T."/>
            <person name="Huang L.N."/>
            <person name="Li W.J."/>
            <person name="Jiang H.C."/>
            <person name="Dong H.L."/>
            <person name="Shu W.S."/>
        </authorList>
    </citation>
    <scope>NUCLEOTIDE SEQUENCE [LARGE SCALE GENOMIC DNA]</scope>
    <source>
        <strain evidence="5">AP3</strain>
    </source>
</reference>
<comment type="similarity">
    <text evidence="1 2">Belongs to the peptidase M16 family.</text>
</comment>
<proteinExistence type="inferred from homology"/>
<protein>
    <submittedName>
        <fullName evidence="5">Insulinase family protein</fullName>
    </submittedName>
</protein>
<dbReference type="PANTHER" id="PTHR11851:SF49">
    <property type="entry name" value="MITOCHONDRIAL-PROCESSING PEPTIDASE SUBUNIT ALPHA"/>
    <property type="match status" value="1"/>
</dbReference>
<accession>A0A519B9H7</accession>
<organism evidence="5 6">
    <name type="scientific">Candidatus Acidulodesulfobacterium ferriphilum</name>
    <dbReference type="NCBI Taxonomy" id="2597223"/>
    <lineage>
        <taxon>Bacteria</taxon>
        <taxon>Deltaproteobacteria</taxon>
        <taxon>Candidatus Acidulodesulfobacterales</taxon>
        <taxon>Candidatus Acidulodesulfobacterium</taxon>
    </lineage>
</organism>
<dbReference type="AlphaFoldDB" id="A0A519B9H7"/>
<dbReference type="GO" id="GO:0046872">
    <property type="term" value="F:metal ion binding"/>
    <property type="evidence" value="ECO:0007669"/>
    <property type="project" value="InterPro"/>
</dbReference>
<evidence type="ECO:0000313" key="5">
    <source>
        <dbReference type="EMBL" id="RZD13940.1"/>
    </source>
</evidence>
<dbReference type="Proteomes" id="UP000320813">
    <property type="component" value="Unassembled WGS sequence"/>
</dbReference>
<dbReference type="InterPro" id="IPR011249">
    <property type="entry name" value="Metalloenz_LuxS/M16"/>
</dbReference>
<evidence type="ECO:0000256" key="2">
    <source>
        <dbReference type="RuleBase" id="RU004447"/>
    </source>
</evidence>
<dbReference type="InterPro" id="IPR050361">
    <property type="entry name" value="MPP/UQCRC_Complex"/>
</dbReference>
<gene>
    <name evidence="5" type="ORF">EVJ47_08395</name>
</gene>
<feature type="domain" description="Peptidase M16 N-terminal" evidence="3">
    <location>
        <begin position="16"/>
        <end position="161"/>
    </location>
</feature>
<evidence type="ECO:0000256" key="1">
    <source>
        <dbReference type="ARBA" id="ARBA00007261"/>
    </source>
</evidence>
<sequence length="413" mass="46830">MKNFQREELKSGITLITEKKSYFNSVSIGLWVKTGSAYEPANLNGISHFIEHLLFKGTKTRTYKDINKEIDLMGGALNAFTGTELTCLYTRVLSENYDNAINLLIDLMFNSLFPPDEVKKEKDVILQEISGVQDDPFDYSMELFHKNFYGNSSLAYPILGTFETVGDFDRGKILDYFYLHYAPQNVVISVAGNFDHEKIARSIDNYMDKVSGSFAKMVSPEKPDTNKNYGEFFQEKELEQAHFIIGLDGIKKTDKDYYTLEVLNTLLGGSVSSRLFQEVRENKGLAYSIYSNAAFHKFDGYVYIYAGVSPKKFELSKKLIFNIIDSLVQDNIGDEEILNAKRHISDSFLLGMESTSYIMNNNAINEIYNNGYISKAQILKKIDSVDSQAIKRISKQLFSAKANRNISVLGRVG</sequence>
<feature type="domain" description="Peptidase M16 C-terminal" evidence="4">
    <location>
        <begin position="168"/>
        <end position="342"/>
    </location>
</feature>
<dbReference type="Pfam" id="PF00675">
    <property type="entry name" value="Peptidase_M16"/>
    <property type="match status" value="1"/>
</dbReference>
<dbReference type="PROSITE" id="PS00143">
    <property type="entry name" value="INSULINASE"/>
    <property type="match status" value="1"/>
</dbReference>
<evidence type="ECO:0000259" key="3">
    <source>
        <dbReference type="Pfam" id="PF00675"/>
    </source>
</evidence>
<dbReference type="PANTHER" id="PTHR11851">
    <property type="entry name" value="METALLOPROTEASE"/>
    <property type="match status" value="1"/>
</dbReference>
<dbReference type="EMBL" id="SGBD01000005">
    <property type="protein sequence ID" value="RZD13940.1"/>
    <property type="molecule type" value="Genomic_DNA"/>
</dbReference>
<dbReference type="InterPro" id="IPR007863">
    <property type="entry name" value="Peptidase_M16_C"/>
</dbReference>
<dbReference type="SUPFAM" id="SSF63411">
    <property type="entry name" value="LuxS/MPP-like metallohydrolase"/>
    <property type="match status" value="2"/>
</dbReference>
<dbReference type="Gene3D" id="3.30.830.10">
    <property type="entry name" value="Metalloenzyme, LuxS/M16 peptidase-like"/>
    <property type="match status" value="2"/>
</dbReference>
<dbReference type="InterPro" id="IPR001431">
    <property type="entry name" value="Pept_M16_Zn_BS"/>
</dbReference>
<name>A0A519B9H7_9DELT</name>